<evidence type="ECO:0000259" key="12">
    <source>
        <dbReference type="Pfam" id="PF09084"/>
    </source>
</evidence>
<dbReference type="Pfam" id="PF09084">
    <property type="entry name" value="NMT1"/>
    <property type="match status" value="1"/>
</dbReference>
<evidence type="ECO:0000256" key="8">
    <source>
        <dbReference type="ARBA" id="ARBA00022977"/>
    </source>
</evidence>
<evidence type="ECO:0000256" key="5">
    <source>
        <dbReference type="ARBA" id="ARBA00022679"/>
    </source>
</evidence>
<evidence type="ECO:0000256" key="1">
    <source>
        <dbReference type="ARBA" id="ARBA00003469"/>
    </source>
</evidence>
<dbReference type="InterPro" id="IPR027939">
    <property type="entry name" value="NMT1/THI5"/>
</dbReference>
<evidence type="ECO:0000256" key="10">
    <source>
        <dbReference type="ARBA" id="ARBA00033171"/>
    </source>
</evidence>
<evidence type="ECO:0000256" key="3">
    <source>
        <dbReference type="ARBA" id="ARBA00009406"/>
    </source>
</evidence>
<evidence type="ECO:0000256" key="2">
    <source>
        <dbReference type="ARBA" id="ARBA00004948"/>
    </source>
</evidence>
<dbReference type="Proteomes" id="UP000773614">
    <property type="component" value="Unassembled WGS sequence"/>
</dbReference>
<dbReference type="GO" id="GO:0016740">
    <property type="term" value="F:transferase activity"/>
    <property type="evidence" value="ECO:0007669"/>
    <property type="project" value="UniProtKB-KW"/>
</dbReference>
<comment type="caution">
    <text evidence="13">The sequence shown here is derived from an EMBL/GenBank/DDBJ whole genome shotgun (WGS) entry which is preliminary data.</text>
</comment>
<dbReference type="EMBL" id="SPKJ01000175">
    <property type="protein sequence ID" value="MYZ50448.1"/>
    <property type="molecule type" value="Genomic_DNA"/>
</dbReference>
<dbReference type="AlphaFoldDB" id="A0A964WVV8"/>
<evidence type="ECO:0000256" key="11">
    <source>
        <dbReference type="ARBA" id="ARBA00048179"/>
    </source>
</evidence>
<keyword evidence="9" id="KW-0408">Iron</keyword>
<comment type="function">
    <text evidence="1">Responsible for the formation of the pyrimidine heterocycle in the thiamine biosynthesis pathway. Catalyzes the formation of hydroxymethylpyrimidine phosphate (HMP-P) from histidine and pyridoxal phosphate (PLP). The protein uses PLP and the active site histidine to form HMP-P, generating an inactive enzyme. The enzyme can only undergo a single turnover, which suggests it is a suicide enzyme.</text>
</comment>
<evidence type="ECO:0000313" key="14">
    <source>
        <dbReference type="Proteomes" id="UP000773614"/>
    </source>
</evidence>
<evidence type="ECO:0000313" key="13">
    <source>
        <dbReference type="EMBL" id="MYZ50448.1"/>
    </source>
</evidence>
<dbReference type="PANTHER" id="PTHR31528:SF1">
    <property type="entry name" value="4-AMINO-5-HYDROXYMETHYL-2-METHYLPYRIMIDINE PHOSPHATE SYNTHASE THI11-RELATED"/>
    <property type="match status" value="1"/>
</dbReference>
<evidence type="ECO:0000256" key="6">
    <source>
        <dbReference type="ARBA" id="ARBA00022723"/>
    </source>
</evidence>
<comment type="similarity">
    <text evidence="3">Belongs to the NMT1/THI5 family.</text>
</comment>
<evidence type="ECO:0000256" key="7">
    <source>
        <dbReference type="ARBA" id="ARBA00022898"/>
    </source>
</evidence>
<dbReference type="GO" id="GO:0009228">
    <property type="term" value="P:thiamine biosynthetic process"/>
    <property type="evidence" value="ECO:0007669"/>
    <property type="project" value="UniProtKB-KW"/>
</dbReference>
<keyword evidence="5" id="KW-0808">Transferase</keyword>
<proteinExistence type="inferred from homology"/>
<keyword evidence="6" id="KW-0479">Metal-binding</keyword>
<evidence type="ECO:0000256" key="4">
    <source>
        <dbReference type="ARBA" id="ARBA00011738"/>
    </source>
</evidence>
<organism evidence="13 14">
    <name type="scientific">Propylenella binzhouense</name>
    <dbReference type="NCBI Taxonomy" id="2555902"/>
    <lineage>
        <taxon>Bacteria</taxon>
        <taxon>Pseudomonadati</taxon>
        <taxon>Pseudomonadota</taxon>
        <taxon>Alphaproteobacteria</taxon>
        <taxon>Hyphomicrobiales</taxon>
        <taxon>Propylenellaceae</taxon>
        <taxon>Propylenella</taxon>
    </lineage>
</organism>
<dbReference type="PANTHER" id="PTHR31528">
    <property type="entry name" value="4-AMINO-5-HYDROXYMETHYL-2-METHYLPYRIMIDINE PHOSPHATE SYNTHASE THI11-RELATED"/>
    <property type="match status" value="1"/>
</dbReference>
<dbReference type="Gene3D" id="3.40.190.10">
    <property type="entry name" value="Periplasmic binding protein-like II"/>
    <property type="match status" value="2"/>
</dbReference>
<dbReference type="GO" id="GO:0046872">
    <property type="term" value="F:metal ion binding"/>
    <property type="evidence" value="ECO:0007669"/>
    <property type="project" value="UniProtKB-KW"/>
</dbReference>
<gene>
    <name evidence="13" type="ORF">E4O86_22365</name>
</gene>
<dbReference type="InterPro" id="IPR015168">
    <property type="entry name" value="SsuA/THI5"/>
</dbReference>
<accession>A0A964WVV8</accession>
<keyword evidence="7" id="KW-0663">Pyridoxal phosphate</keyword>
<protein>
    <recommendedName>
        <fullName evidence="10">Thiamine pyrimidine synthase</fullName>
    </recommendedName>
</protein>
<name>A0A964WVV8_9HYPH</name>
<dbReference type="SUPFAM" id="SSF53850">
    <property type="entry name" value="Periplasmic binding protein-like II"/>
    <property type="match status" value="1"/>
</dbReference>
<evidence type="ECO:0000256" key="9">
    <source>
        <dbReference type="ARBA" id="ARBA00023004"/>
    </source>
</evidence>
<sequence length="353" mass="38417">MFLRSFKGRTEMKDLFNVSRRGLLLGAAATGLLPRFAFAADSAKLSLEFRIYGGNAPSFLAIEDGTYEKFDLAVTPEGSSGSGESVRRVAAGTHPFGLADASTLVAFAGANPGAAPKLIMPIFDQFPAVILSLKKNPVTSLEDLKKVKLGTGTADAGSKIFPALLARNNIDPKEVNLVTVDVKLRDSMLLTGQVDAVIAFDYTAIFNLIENGVKLEDINLLYYKEFGFDFIGNSLIVNPGVLKDNPDLVKRMARAVSRSWVNANKNRDAAIAAVLQRDKLLNADVERARLDWVLDKHVLTENVKQNGLGSYDKARMESGIEVLKKGFELPDSLAFEDIFVDGFMPPAEDRDIA</sequence>
<keyword evidence="8" id="KW-0784">Thiamine biosynthesis</keyword>
<comment type="pathway">
    <text evidence="2">Cofactor biosynthesis; thiamine diphosphate biosynthesis.</text>
</comment>
<comment type="subunit">
    <text evidence="4">Homodimer.</text>
</comment>
<feature type="domain" description="SsuA/THI5-like" evidence="12">
    <location>
        <begin position="56"/>
        <end position="269"/>
    </location>
</feature>
<reference evidence="13" key="1">
    <citation type="submission" date="2019-03" db="EMBL/GenBank/DDBJ databases">
        <title>Afifella sp. nov., isolated from activated sludge.</title>
        <authorList>
            <person name="Li Q."/>
            <person name="Liu Y."/>
        </authorList>
    </citation>
    <scope>NUCLEOTIDE SEQUENCE</scope>
    <source>
        <strain evidence="13">L72</strain>
    </source>
</reference>
<keyword evidence="14" id="KW-1185">Reference proteome</keyword>
<comment type="catalytic activity">
    <reaction evidence="11">
        <text>N(6)-(pyridoxal phosphate)-L-lysyl-[4-amino-5-hydroxymethyl-2-methylpyrimidine phosphate synthase] + L-histidyl-[4-amino-5-hydroxymethyl-2-methylpyrimidine phosphate synthase] + 2 Fe(3+) + 4 H2O = L-lysyl-[4-amino-5-hydroxymethyl-2-methylpyrimidine phosphate synthase] + (2S)-2-amino-5-hydroxy-4-oxopentanoyl-[4-amino-5-hydroxymethyl-2-methylpyrimidine phosphate synthase] + 4-amino-2-methyl-5-(phosphooxymethyl)pyrimidine + 3-oxopropanoate + 2 Fe(2+) + 2 H(+)</text>
        <dbReference type="Rhea" id="RHEA:65756"/>
        <dbReference type="Rhea" id="RHEA-COMP:16892"/>
        <dbReference type="Rhea" id="RHEA-COMP:16893"/>
        <dbReference type="Rhea" id="RHEA-COMP:16894"/>
        <dbReference type="Rhea" id="RHEA-COMP:16895"/>
        <dbReference type="ChEBI" id="CHEBI:15377"/>
        <dbReference type="ChEBI" id="CHEBI:15378"/>
        <dbReference type="ChEBI" id="CHEBI:29033"/>
        <dbReference type="ChEBI" id="CHEBI:29034"/>
        <dbReference type="ChEBI" id="CHEBI:29969"/>
        <dbReference type="ChEBI" id="CHEBI:29979"/>
        <dbReference type="ChEBI" id="CHEBI:33190"/>
        <dbReference type="ChEBI" id="CHEBI:58354"/>
        <dbReference type="ChEBI" id="CHEBI:143915"/>
        <dbReference type="ChEBI" id="CHEBI:157692"/>
    </reaction>
    <physiologicalReaction direction="left-to-right" evidence="11">
        <dbReference type="Rhea" id="RHEA:65757"/>
    </physiologicalReaction>
</comment>